<dbReference type="Gene3D" id="3.90.79.10">
    <property type="entry name" value="Nucleoside Triphosphate Pyrophosphohydrolase"/>
    <property type="match status" value="1"/>
</dbReference>
<evidence type="ECO:0000256" key="1">
    <source>
        <dbReference type="ARBA" id="ARBA00001946"/>
    </source>
</evidence>
<sequence>MAQGELCYRGLNLATVLILRMKRCLFPIFYLAASGIKWMKGCSKLKEDGLMPESFWDSYVGQLRQAVGHRKLIIPSIRALILNDLGQLLFIKRRGSRQWALPAGGIELDESIYDCLQREVREETGLEVHQATFIALYSGPKHSVVNSYGDAYQGCEFLFRVDRWSGTIAQSTDETVDAAFFSLNALPQIEPGYWREHQQEVLGHFRAFQGTPFID</sequence>
<evidence type="ECO:0000259" key="4">
    <source>
        <dbReference type="PROSITE" id="PS51462"/>
    </source>
</evidence>
<name>A0A4V2ZU64_9BACL</name>
<reference evidence="5 6" key="1">
    <citation type="submission" date="2019-03" db="EMBL/GenBank/DDBJ databases">
        <title>This is whole genome sequence of Paenibacillus sp MS74 strain.</title>
        <authorList>
            <person name="Trinh H.N."/>
        </authorList>
    </citation>
    <scope>NUCLEOTIDE SEQUENCE [LARGE SCALE GENOMIC DNA]</scope>
    <source>
        <strain evidence="5 6">MS74</strain>
    </source>
</reference>
<dbReference type="PANTHER" id="PTHR43046">
    <property type="entry name" value="GDP-MANNOSE MANNOSYL HYDROLASE"/>
    <property type="match status" value="1"/>
</dbReference>
<evidence type="ECO:0000256" key="2">
    <source>
        <dbReference type="ARBA" id="ARBA00022801"/>
    </source>
</evidence>
<dbReference type="PROSITE" id="PS00893">
    <property type="entry name" value="NUDIX_BOX"/>
    <property type="match status" value="1"/>
</dbReference>
<dbReference type="AlphaFoldDB" id="A0A4V2ZU64"/>
<comment type="cofactor">
    <cofactor evidence="1">
        <name>Mg(2+)</name>
        <dbReference type="ChEBI" id="CHEBI:18420"/>
    </cofactor>
</comment>
<keyword evidence="6" id="KW-1185">Reference proteome</keyword>
<dbReference type="InterPro" id="IPR015797">
    <property type="entry name" value="NUDIX_hydrolase-like_dom_sf"/>
</dbReference>
<dbReference type="InterPro" id="IPR000086">
    <property type="entry name" value="NUDIX_hydrolase_dom"/>
</dbReference>
<evidence type="ECO:0000313" key="6">
    <source>
        <dbReference type="Proteomes" id="UP000295636"/>
    </source>
</evidence>
<dbReference type="Pfam" id="PF00293">
    <property type="entry name" value="NUDIX"/>
    <property type="match status" value="1"/>
</dbReference>
<dbReference type="EMBL" id="SMRT01000002">
    <property type="protein sequence ID" value="TDF99784.1"/>
    <property type="molecule type" value="Genomic_DNA"/>
</dbReference>
<comment type="caution">
    <text evidence="5">The sequence shown here is derived from an EMBL/GenBank/DDBJ whole genome shotgun (WGS) entry which is preliminary data.</text>
</comment>
<dbReference type="PRINTS" id="PR00502">
    <property type="entry name" value="NUDIXFAMILY"/>
</dbReference>
<gene>
    <name evidence="5" type="ORF">E1757_08190</name>
</gene>
<feature type="domain" description="Nudix hydrolase" evidence="4">
    <location>
        <begin position="72"/>
        <end position="203"/>
    </location>
</feature>
<protein>
    <submittedName>
        <fullName evidence="5">NUDIX domain-containing protein</fullName>
    </submittedName>
</protein>
<dbReference type="InterPro" id="IPR020476">
    <property type="entry name" value="Nudix_hydrolase"/>
</dbReference>
<dbReference type="GO" id="GO:0016787">
    <property type="term" value="F:hydrolase activity"/>
    <property type="evidence" value="ECO:0007669"/>
    <property type="project" value="UniProtKB-KW"/>
</dbReference>
<dbReference type="Proteomes" id="UP000295636">
    <property type="component" value="Unassembled WGS sequence"/>
</dbReference>
<organism evidence="5 6">
    <name type="scientific">Paenibacillus piri</name>
    <dbReference type="NCBI Taxonomy" id="2547395"/>
    <lineage>
        <taxon>Bacteria</taxon>
        <taxon>Bacillati</taxon>
        <taxon>Bacillota</taxon>
        <taxon>Bacilli</taxon>
        <taxon>Bacillales</taxon>
        <taxon>Paenibacillaceae</taxon>
        <taxon>Paenibacillus</taxon>
    </lineage>
</organism>
<dbReference type="OrthoDB" id="9787476at2"/>
<comment type="similarity">
    <text evidence="3">Belongs to the Nudix hydrolase family.</text>
</comment>
<proteinExistence type="inferred from homology"/>
<dbReference type="InterPro" id="IPR020084">
    <property type="entry name" value="NUDIX_hydrolase_CS"/>
</dbReference>
<dbReference type="PANTHER" id="PTHR43046:SF14">
    <property type="entry name" value="MUTT_NUDIX FAMILY PROTEIN"/>
    <property type="match status" value="1"/>
</dbReference>
<evidence type="ECO:0000313" key="5">
    <source>
        <dbReference type="EMBL" id="TDF99784.1"/>
    </source>
</evidence>
<evidence type="ECO:0000256" key="3">
    <source>
        <dbReference type="RuleBase" id="RU003476"/>
    </source>
</evidence>
<keyword evidence="2 3" id="KW-0378">Hydrolase</keyword>
<accession>A0A4V2ZU64</accession>
<dbReference type="SUPFAM" id="SSF55811">
    <property type="entry name" value="Nudix"/>
    <property type="match status" value="1"/>
</dbReference>
<dbReference type="PROSITE" id="PS51462">
    <property type="entry name" value="NUDIX"/>
    <property type="match status" value="1"/>
</dbReference>